<name>A0A1B1Z3W0_9BACL</name>
<dbReference type="STRING" id="255247.ABE41_008735"/>
<organism evidence="2 3">
    <name type="scientific">Fictibacillus arsenicus</name>
    <dbReference type="NCBI Taxonomy" id="255247"/>
    <lineage>
        <taxon>Bacteria</taxon>
        <taxon>Bacillati</taxon>
        <taxon>Bacillota</taxon>
        <taxon>Bacilli</taxon>
        <taxon>Bacillales</taxon>
        <taxon>Fictibacillaceae</taxon>
        <taxon>Fictibacillus</taxon>
    </lineage>
</organism>
<feature type="chain" id="PRO_5008533230" evidence="1">
    <location>
        <begin position="27"/>
        <end position="86"/>
    </location>
</feature>
<gene>
    <name evidence="2" type="ORF">ABE41_008735</name>
</gene>
<keyword evidence="3" id="KW-1185">Reference proteome</keyword>
<keyword evidence="1" id="KW-0732">Signal</keyword>
<dbReference type="Proteomes" id="UP000077412">
    <property type="component" value="Chromosome"/>
</dbReference>
<evidence type="ECO:0000313" key="2">
    <source>
        <dbReference type="EMBL" id="ANX12091.1"/>
    </source>
</evidence>
<feature type="signal peptide" evidence="1">
    <location>
        <begin position="1"/>
        <end position="26"/>
    </location>
</feature>
<reference evidence="2 3" key="1">
    <citation type="submission" date="2016-08" db="EMBL/GenBank/DDBJ databases">
        <title>Complete genome sequence of Fictibacillus arsenicus G25-54, a strain with toxicity to nematodes and a potential arsenic-resistance activity.</title>
        <authorList>
            <person name="Zheng Z."/>
        </authorList>
    </citation>
    <scope>NUCLEOTIDE SEQUENCE [LARGE SCALE GENOMIC DNA]</scope>
    <source>
        <strain evidence="2 3">G25-54</strain>
    </source>
</reference>
<dbReference type="AlphaFoldDB" id="A0A1B1Z3W0"/>
<evidence type="ECO:0000313" key="3">
    <source>
        <dbReference type="Proteomes" id="UP000077412"/>
    </source>
</evidence>
<dbReference type="EMBL" id="CP016761">
    <property type="protein sequence ID" value="ANX12091.1"/>
    <property type="molecule type" value="Genomic_DNA"/>
</dbReference>
<evidence type="ECO:0000256" key="1">
    <source>
        <dbReference type="SAM" id="SignalP"/>
    </source>
</evidence>
<accession>A0A1B1Z3W0</accession>
<protein>
    <submittedName>
        <fullName evidence="2">Uncharacterized protein</fullName>
    </submittedName>
</protein>
<dbReference type="RefSeq" id="WP_066288904.1">
    <property type="nucleotide sequence ID" value="NZ_CP016761.1"/>
</dbReference>
<proteinExistence type="predicted"/>
<sequence>MMKIMKNLQAQAVVVVVVPAPAPAQAIVSLNPAAIKSMNLLRPNMNQVIRKMILVIRIKRQVIRSMNLLPAPAIFTTLGSKQLTCF</sequence>
<dbReference type="KEGG" id="far:ABE41_008735"/>